<keyword evidence="5" id="KW-1185">Reference proteome</keyword>
<keyword evidence="2" id="KW-0812">Transmembrane</keyword>
<organism evidence="4 5">
    <name type="scientific">Sphingosinicella xenopeptidilytica</name>
    <dbReference type="NCBI Taxonomy" id="364098"/>
    <lineage>
        <taxon>Bacteria</taxon>
        <taxon>Pseudomonadati</taxon>
        <taxon>Pseudomonadota</taxon>
        <taxon>Alphaproteobacteria</taxon>
        <taxon>Sphingomonadales</taxon>
        <taxon>Sphingosinicellaceae</taxon>
        <taxon>Sphingosinicella</taxon>
    </lineage>
</organism>
<proteinExistence type="predicted"/>
<evidence type="ECO:0000256" key="2">
    <source>
        <dbReference type="SAM" id="Phobius"/>
    </source>
</evidence>
<feature type="region of interest" description="Disordered" evidence="1">
    <location>
        <begin position="149"/>
        <end position="182"/>
    </location>
</feature>
<feature type="transmembrane region" description="Helical" evidence="2">
    <location>
        <begin position="116"/>
        <end position="139"/>
    </location>
</feature>
<accession>A0ABW3BZV4</accession>
<protein>
    <submittedName>
        <fullName evidence="4">Helix-turn-helix domain-containing protein</fullName>
    </submittedName>
</protein>
<dbReference type="PANTHER" id="PTHR34475:SF1">
    <property type="entry name" value="CYTOSKELETON PROTEIN RODZ"/>
    <property type="match status" value="1"/>
</dbReference>
<dbReference type="InterPro" id="IPR025194">
    <property type="entry name" value="RodZ-like_C"/>
</dbReference>
<feature type="domain" description="Cytoskeleton protein RodZ-like C-terminal" evidence="3">
    <location>
        <begin position="202"/>
        <end position="274"/>
    </location>
</feature>
<dbReference type="InterPro" id="IPR050400">
    <property type="entry name" value="Bact_Cytoskel_RodZ"/>
</dbReference>
<dbReference type="Gene3D" id="1.10.260.40">
    <property type="entry name" value="lambda repressor-like DNA-binding domains"/>
    <property type="match status" value="1"/>
</dbReference>
<sequence>MSDELETQDGINLGGARHIGEVLSARRLELGRELADIAHQTRVPLRHLTAIEEGKHDTLPALPYTIGFVKSYARILGLDPDTTAEQFRRETTKPDRVIPTMDHEPIEDVRVPTRAAALLGIVLLGVVILAVAAWGLGWFGGDEAPAVAEAPAGSDDGATVAVDTPPAPQASSPGVAEVPATDAATAAAATPAPAVPTGGAIVVTAREDAWVKIYEVGSGRSVFQGVMAAGDRYEVPADRQDLLLWTGRAGALDLTVGGTAIPPLGAATQTVRDVPLTAAGLAARAQPRAE</sequence>
<dbReference type="Pfam" id="PF13413">
    <property type="entry name" value="HTH_25"/>
    <property type="match status" value="1"/>
</dbReference>
<name>A0ABW3BZV4_SPHXN</name>
<reference evidence="5" key="1">
    <citation type="journal article" date="2019" name="Int. J. Syst. Evol. Microbiol.">
        <title>The Global Catalogue of Microorganisms (GCM) 10K type strain sequencing project: providing services to taxonomists for standard genome sequencing and annotation.</title>
        <authorList>
            <consortium name="The Broad Institute Genomics Platform"/>
            <consortium name="The Broad Institute Genome Sequencing Center for Infectious Disease"/>
            <person name="Wu L."/>
            <person name="Ma J."/>
        </authorList>
    </citation>
    <scope>NUCLEOTIDE SEQUENCE [LARGE SCALE GENOMIC DNA]</scope>
    <source>
        <strain evidence="5">CCUG 52537</strain>
    </source>
</reference>
<evidence type="ECO:0000256" key="1">
    <source>
        <dbReference type="SAM" id="MobiDB-lite"/>
    </source>
</evidence>
<dbReference type="InterPro" id="IPR010982">
    <property type="entry name" value="Lambda_DNA-bd_dom_sf"/>
</dbReference>
<dbReference type="EMBL" id="JBHTIK010000002">
    <property type="protein sequence ID" value="MFD0847765.1"/>
    <property type="molecule type" value="Genomic_DNA"/>
</dbReference>
<keyword evidence="2" id="KW-1133">Transmembrane helix</keyword>
<dbReference type="RefSeq" id="WP_381487321.1">
    <property type="nucleotide sequence ID" value="NZ_JBHTIK010000002.1"/>
</dbReference>
<dbReference type="Proteomes" id="UP001597124">
    <property type="component" value="Unassembled WGS sequence"/>
</dbReference>
<gene>
    <name evidence="4" type="ORF">ACFQ00_05455</name>
</gene>
<evidence type="ECO:0000313" key="5">
    <source>
        <dbReference type="Proteomes" id="UP001597124"/>
    </source>
</evidence>
<evidence type="ECO:0000313" key="4">
    <source>
        <dbReference type="EMBL" id="MFD0847765.1"/>
    </source>
</evidence>
<keyword evidence="2" id="KW-0472">Membrane</keyword>
<dbReference type="PANTHER" id="PTHR34475">
    <property type="match status" value="1"/>
</dbReference>
<evidence type="ECO:0000259" key="3">
    <source>
        <dbReference type="Pfam" id="PF13464"/>
    </source>
</evidence>
<comment type="caution">
    <text evidence="4">The sequence shown here is derived from an EMBL/GenBank/DDBJ whole genome shotgun (WGS) entry which is preliminary data.</text>
</comment>
<dbReference type="Pfam" id="PF13464">
    <property type="entry name" value="RodZ_C"/>
    <property type="match status" value="1"/>
</dbReference>